<evidence type="ECO:0000313" key="1">
    <source>
        <dbReference type="EMBL" id="GCC39386.1"/>
    </source>
</evidence>
<dbReference type="OMA" id="FIYGYTN"/>
<sequence>EEESPETFIYGYTNLNKNCIKASSVSVYESSHNITAGIRAPRSFPEQLSSSSARVGSIPFVRPWRIGERRARKREQVLH</sequence>
<gene>
    <name evidence="1" type="ORF">chiPu_0022867</name>
</gene>
<accession>A0A401T9N7</accession>
<proteinExistence type="predicted"/>
<name>A0A401T9N7_CHIPU</name>
<dbReference type="AlphaFoldDB" id="A0A401T9N7"/>
<comment type="caution">
    <text evidence="1">The sequence shown here is derived from an EMBL/GenBank/DDBJ whole genome shotgun (WGS) entry which is preliminary data.</text>
</comment>
<reference evidence="1 2" key="1">
    <citation type="journal article" date="2018" name="Nat. Ecol. Evol.">
        <title>Shark genomes provide insights into elasmobranch evolution and the origin of vertebrates.</title>
        <authorList>
            <person name="Hara Y"/>
            <person name="Yamaguchi K"/>
            <person name="Onimaru K"/>
            <person name="Kadota M"/>
            <person name="Koyanagi M"/>
            <person name="Keeley SD"/>
            <person name="Tatsumi K"/>
            <person name="Tanaka K"/>
            <person name="Motone F"/>
            <person name="Kageyama Y"/>
            <person name="Nozu R"/>
            <person name="Adachi N"/>
            <person name="Nishimura O"/>
            <person name="Nakagawa R"/>
            <person name="Tanegashima C"/>
            <person name="Kiyatake I"/>
            <person name="Matsumoto R"/>
            <person name="Murakumo K"/>
            <person name="Nishida K"/>
            <person name="Terakita A"/>
            <person name="Kuratani S"/>
            <person name="Sato K"/>
            <person name="Hyodo S Kuraku.S."/>
        </authorList>
    </citation>
    <scope>NUCLEOTIDE SEQUENCE [LARGE SCALE GENOMIC DNA]</scope>
</reference>
<dbReference type="OrthoDB" id="10069248at2759"/>
<protein>
    <submittedName>
        <fullName evidence="1">Uncharacterized protein</fullName>
    </submittedName>
</protein>
<evidence type="ECO:0000313" key="2">
    <source>
        <dbReference type="Proteomes" id="UP000287033"/>
    </source>
</evidence>
<dbReference type="EMBL" id="BEZZ01012223">
    <property type="protein sequence ID" value="GCC39386.1"/>
    <property type="molecule type" value="Genomic_DNA"/>
</dbReference>
<dbReference type="STRING" id="137246.A0A401T9N7"/>
<feature type="non-terminal residue" evidence="1">
    <location>
        <position position="1"/>
    </location>
</feature>
<dbReference type="Proteomes" id="UP000287033">
    <property type="component" value="Unassembled WGS sequence"/>
</dbReference>
<organism evidence="1 2">
    <name type="scientific">Chiloscyllium punctatum</name>
    <name type="common">Brownbanded bambooshark</name>
    <name type="synonym">Hemiscyllium punctatum</name>
    <dbReference type="NCBI Taxonomy" id="137246"/>
    <lineage>
        <taxon>Eukaryota</taxon>
        <taxon>Metazoa</taxon>
        <taxon>Chordata</taxon>
        <taxon>Craniata</taxon>
        <taxon>Vertebrata</taxon>
        <taxon>Chondrichthyes</taxon>
        <taxon>Elasmobranchii</taxon>
        <taxon>Galeomorphii</taxon>
        <taxon>Galeoidea</taxon>
        <taxon>Orectolobiformes</taxon>
        <taxon>Hemiscylliidae</taxon>
        <taxon>Chiloscyllium</taxon>
    </lineage>
</organism>
<keyword evidence="2" id="KW-1185">Reference proteome</keyword>